<evidence type="ECO:0000256" key="2">
    <source>
        <dbReference type="ARBA" id="ARBA00022729"/>
    </source>
</evidence>
<accession>A0A3M6QN77</accession>
<comment type="similarity">
    <text evidence="1">Belongs to the MlaA family.</text>
</comment>
<reference evidence="4 5" key="1">
    <citation type="submission" date="2018-10" db="EMBL/GenBank/DDBJ databases">
        <title>Draft genome of Cortibacter populi DSM10536.</title>
        <authorList>
            <person name="Bernier A.-M."/>
            <person name="Bernard K."/>
        </authorList>
    </citation>
    <scope>NUCLEOTIDE SEQUENCE [LARGE SCALE GENOMIC DNA]</scope>
    <source>
        <strain evidence="4 5">DSM 105136</strain>
    </source>
</reference>
<dbReference type="GO" id="GO:0120010">
    <property type="term" value="P:intermembrane phospholipid transfer"/>
    <property type="evidence" value="ECO:0007669"/>
    <property type="project" value="TreeGrafter"/>
</dbReference>
<dbReference type="InterPro" id="IPR007428">
    <property type="entry name" value="MlaA"/>
</dbReference>
<evidence type="ECO:0000256" key="3">
    <source>
        <dbReference type="SAM" id="MobiDB-lite"/>
    </source>
</evidence>
<dbReference type="AlphaFoldDB" id="A0A3M6QN77"/>
<dbReference type="PANTHER" id="PTHR30035:SF3">
    <property type="entry name" value="INTERMEMBRANE PHOSPHOLIPID TRANSPORT SYSTEM LIPOPROTEIN MLAA"/>
    <property type="match status" value="1"/>
</dbReference>
<evidence type="ECO:0000313" key="4">
    <source>
        <dbReference type="EMBL" id="RMX04191.1"/>
    </source>
</evidence>
<dbReference type="Proteomes" id="UP000278006">
    <property type="component" value="Unassembled WGS sequence"/>
</dbReference>
<keyword evidence="4" id="KW-0449">Lipoprotein</keyword>
<feature type="compositionally biased region" description="Acidic residues" evidence="3">
    <location>
        <begin position="223"/>
        <end position="241"/>
    </location>
</feature>
<sequence>MTAAMLAGCASTGPQGQAFGQDPRDPLESFNRSMYSFNDGLDRAILRPVATGYQKAVPSPVRTGVGNFFGNLGDAWSFVNNVLQFKGEASMSSFFRVAVNSTFGLGGLLDVATEMRLERYKTDFGMTLGHWGVPSGPYLVLPFWGSSSIRDAAALPVDAYGNPLFHLNPDSHRYALYGLRLVDARARLLRASDMLDQAALDPYVMTRDLYLSSRNPGSGGDGMLDDDYDADAGALPDEDESAAAPAAAQ</sequence>
<dbReference type="PRINTS" id="PR01805">
    <property type="entry name" value="VACJLIPOPROT"/>
</dbReference>
<evidence type="ECO:0000313" key="5">
    <source>
        <dbReference type="Proteomes" id="UP000278006"/>
    </source>
</evidence>
<dbReference type="GO" id="GO:0016020">
    <property type="term" value="C:membrane"/>
    <property type="evidence" value="ECO:0007669"/>
    <property type="project" value="InterPro"/>
</dbReference>
<dbReference type="EMBL" id="RDQO01000005">
    <property type="protein sequence ID" value="RMX04191.1"/>
    <property type="molecule type" value="Genomic_DNA"/>
</dbReference>
<keyword evidence="2" id="KW-0732">Signal</keyword>
<organism evidence="4 5">
    <name type="scientific">Corticibacter populi</name>
    <dbReference type="NCBI Taxonomy" id="1550736"/>
    <lineage>
        <taxon>Bacteria</taxon>
        <taxon>Pseudomonadati</taxon>
        <taxon>Pseudomonadota</taxon>
        <taxon>Betaproteobacteria</taxon>
        <taxon>Burkholderiales</taxon>
        <taxon>Comamonadaceae</taxon>
        <taxon>Corticibacter</taxon>
    </lineage>
</organism>
<name>A0A3M6QN77_9BURK</name>
<dbReference type="Pfam" id="PF04333">
    <property type="entry name" value="MlaA"/>
    <property type="match status" value="1"/>
</dbReference>
<dbReference type="OrthoDB" id="9785326at2"/>
<comment type="caution">
    <text evidence="4">The sequence shown here is derived from an EMBL/GenBank/DDBJ whole genome shotgun (WGS) entry which is preliminary data.</text>
</comment>
<proteinExistence type="inferred from homology"/>
<gene>
    <name evidence="4" type="ORF">D8I35_15425</name>
</gene>
<keyword evidence="5" id="KW-1185">Reference proteome</keyword>
<feature type="region of interest" description="Disordered" evidence="3">
    <location>
        <begin position="216"/>
        <end position="249"/>
    </location>
</feature>
<protein>
    <submittedName>
        <fullName evidence="4">VacJ family lipoprotein</fullName>
    </submittedName>
</protein>
<dbReference type="PANTHER" id="PTHR30035">
    <property type="entry name" value="LIPOPROTEIN VACJ-RELATED"/>
    <property type="match status" value="1"/>
</dbReference>
<evidence type="ECO:0000256" key="1">
    <source>
        <dbReference type="ARBA" id="ARBA00010634"/>
    </source>
</evidence>